<dbReference type="GeneID" id="85320670"/>
<comment type="cofactor">
    <cofactor evidence="3">
        <name>FAD</name>
        <dbReference type="ChEBI" id="CHEBI:57692"/>
    </cofactor>
</comment>
<keyword evidence="3" id="KW-0274">FAD</keyword>
<evidence type="ECO:0000256" key="3">
    <source>
        <dbReference type="PIRSR" id="PIRSR000137-2"/>
    </source>
</evidence>
<dbReference type="Gene3D" id="3.30.560.10">
    <property type="entry name" value="Glucose Oxidase, domain 3"/>
    <property type="match status" value="1"/>
</dbReference>
<evidence type="ECO:0000313" key="7">
    <source>
        <dbReference type="EMBL" id="KAK0723553.1"/>
    </source>
</evidence>
<evidence type="ECO:0000256" key="4">
    <source>
        <dbReference type="SAM" id="SignalP"/>
    </source>
</evidence>
<sequence>MALPRLILSLAVCLAPAQVWAAAVSHATDPCRSASFDYVIVGGGTSGLTLANRLSETPGVTVAIIEAGTFPENVVGNLSAVPAYAGRLEALAETNLSAGWGFRTAPQPGLGGTVAPFVRAKLLGGCSSINFAAYSRASKGSLQKFADAVGDQSYTWDNVLPYYKKSMLFTPPNSATRFPNATPSYDPAYTARRGPLDVTYPAYGEAWGTWVARGLTAAGLPRAGAFITGTLNGNTFQVLTLNPRTGHRASSDTAFLRPVLSRNNLVLFDGTLAERVLFDSSKTATGVSVSSTKCPAAFTLSARKEVILSAGVIQSPQLLMVSGVGPAAALAQYNITVVADRPGVGQGLVDHILIPLTWKTNLAIPDTASPASVNAFNTAETGPLTNPGGDFAALEKIPAAFRTNFSASTTATLAALPADWPEVEYLISPFAVSPGATPGQGYSSLFVVLQAPQSVGTVGIVSASMADAPVINPNWLTAQADIDVLLAGFKRIRAFAASSAMAPVVQGEFLPGAQLQTDAQILEYFKLAATSIHHGHATCKMGKASDPSAVVGPTGKVYGVKNLRVIDSASFPFLLPGPGPQTHIYMLAEKLADAIKSRN</sequence>
<dbReference type="InterPro" id="IPR036188">
    <property type="entry name" value="FAD/NAD-bd_sf"/>
</dbReference>
<dbReference type="InterPro" id="IPR012132">
    <property type="entry name" value="GMC_OxRdtase"/>
</dbReference>
<dbReference type="GO" id="GO:0044550">
    <property type="term" value="P:secondary metabolite biosynthetic process"/>
    <property type="evidence" value="ECO:0007669"/>
    <property type="project" value="TreeGrafter"/>
</dbReference>
<dbReference type="Pfam" id="PF00732">
    <property type="entry name" value="GMC_oxred_N"/>
    <property type="match status" value="1"/>
</dbReference>
<accession>A0AA40AX06</accession>
<feature type="signal peptide" evidence="4">
    <location>
        <begin position="1"/>
        <end position="21"/>
    </location>
</feature>
<comment type="similarity">
    <text evidence="1">Belongs to the GMC oxidoreductase family.</text>
</comment>
<keyword evidence="2" id="KW-0325">Glycoprotein</keyword>
<proteinExistence type="inferred from homology"/>
<feature type="domain" description="Glucose-methanol-choline oxidoreductase N-terminal" evidence="5">
    <location>
        <begin position="36"/>
        <end position="352"/>
    </location>
</feature>
<name>A0AA40AX06_9PEZI</name>
<dbReference type="Gene3D" id="3.50.50.60">
    <property type="entry name" value="FAD/NAD(P)-binding domain"/>
    <property type="match status" value="1"/>
</dbReference>
<dbReference type="InterPro" id="IPR007867">
    <property type="entry name" value="GMC_OxRtase_C"/>
</dbReference>
<organism evidence="7 8">
    <name type="scientific">Lasiosphaeria miniovina</name>
    <dbReference type="NCBI Taxonomy" id="1954250"/>
    <lineage>
        <taxon>Eukaryota</taxon>
        <taxon>Fungi</taxon>
        <taxon>Dikarya</taxon>
        <taxon>Ascomycota</taxon>
        <taxon>Pezizomycotina</taxon>
        <taxon>Sordariomycetes</taxon>
        <taxon>Sordariomycetidae</taxon>
        <taxon>Sordariales</taxon>
        <taxon>Lasiosphaeriaceae</taxon>
        <taxon>Lasiosphaeria</taxon>
    </lineage>
</organism>
<feature type="domain" description="Glucose-methanol-choline oxidoreductase C-terminal" evidence="6">
    <location>
        <begin position="452"/>
        <end position="588"/>
    </location>
</feature>
<evidence type="ECO:0000259" key="6">
    <source>
        <dbReference type="Pfam" id="PF05199"/>
    </source>
</evidence>
<dbReference type="PANTHER" id="PTHR11552:SF138">
    <property type="entry name" value="DEHYDROGENASE PKFF-RELATED"/>
    <property type="match status" value="1"/>
</dbReference>
<dbReference type="GO" id="GO:0016614">
    <property type="term" value="F:oxidoreductase activity, acting on CH-OH group of donors"/>
    <property type="evidence" value="ECO:0007669"/>
    <property type="project" value="InterPro"/>
</dbReference>
<dbReference type="AlphaFoldDB" id="A0AA40AX06"/>
<dbReference type="InterPro" id="IPR000172">
    <property type="entry name" value="GMC_OxRdtase_N"/>
</dbReference>
<gene>
    <name evidence="7" type="ORF">B0T26DRAFT_641989</name>
</gene>
<protein>
    <recommendedName>
        <fullName evidence="9">GMC oxidoreductase</fullName>
    </recommendedName>
</protein>
<keyword evidence="3" id="KW-0285">Flavoprotein</keyword>
<evidence type="ECO:0000259" key="5">
    <source>
        <dbReference type="Pfam" id="PF00732"/>
    </source>
</evidence>
<evidence type="ECO:0008006" key="9">
    <source>
        <dbReference type="Google" id="ProtNLM"/>
    </source>
</evidence>
<comment type="caution">
    <text evidence="7">The sequence shown here is derived from an EMBL/GenBank/DDBJ whole genome shotgun (WGS) entry which is preliminary data.</text>
</comment>
<reference evidence="7" key="1">
    <citation type="submission" date="2023-06" db="EMBL/GenBank/DDBJ databases">
        <title>Genome-scale phylogeny and comparative genomics of the fungal order Sordariales.</title>
        <authorList>
            <consortium name="Lawrence Berkeley National Laboratory"/>
            <person name="Hensen N."/>
            <person name="Bonometti L."/>
            <person name="Westerberg I."/>
            <person name="Brannstrom I.O."/>
            <person name="Guillou S."/>
            <person name="Cros-Aarteil S."/>
            <person name="Calhoun S."/>
            <person name="Haridas S."/>
            <person name="Kuo A."/>
            <person name="Mondo S."/>
            <person name="Pangilinan J."/>
            <person name="Riley R."/>
            <person name="LaButti K."/>
            <person name="Andreopoulos B."/>
            <person name="Lipzen A."/>
            <person name="Chen C."/>
            <person name="Yanf M."/>
            <person name="Daum C."/>
            <person name="Ng V."/>
            <person name="Clum A."/>
            <person name="Steindorff A."/>
            <person name="Ohm R."/>
            <person name="Martin F."/>
            <person name="Silar P."/>
            <person name="Natvig D."/>
            <person name="Lalanne C."/>
            <person name="Gautier V."/>
            <person name="Ament-velasquez S.L."/>
            <person name="Kruys A."/>
            <person name="Hutchinson M.I."/>
            <person name="Powell A.J."/>
            <person name="Barry K."/>
            <person name="Miller A.N."/>
            <person name="Grigoriev I.V."/>
            <person name="Debuchy R."/>
            <person name="Gladieux P."/>
            <person name="Thoren M.H."/>
            <person name="Johannesson H."/>
        </authorList>
    </citation>
    <scope>NUCLEOTIDE SEQUENCE</scope>
    <source>
        <strain evidence="7">SMH2392-1A</strain>
    </source>
</reference>
<feature type="binding site" evidence="3">
    <location>
        <begin position="45"/>
        <end position="46"/>
    </location>
    <ligand>
        <name>FAD</name>
        <dbReference type="ChEBI" id="CHEBI:57692"/>
    </ligand>
</feature>
<keyword evidence="8" id="KW-1185">Reference proteome</keyword>
<evidence type="ECO:0000256" key="1">
    <source>
        <dbReference type="ARBA" id="ARBA00010790"/>
    </source>
</evidence>
<dbReference type="PIRSF" id="PIRSF000137">
    <property type="entry name" value="Alcohol_oxidase"/>
    <property type="match status" value="1"/>
</dbReference>
<dbReference type="GO" id="GO:0050660">
    <property type="term" value="F:flavin adenine dinucleotide binding"/>
    <property type="evidence" value="ECO:0007669"/>
    <property type="project" value="InterPro"/>
</dbReference>
<evidence type="ECO:0000313" key="8">
    <source>
        <dbReference type="Proteomes" id="UP001172101"/>
    </source>
</evidence>
<dbReference type="EMBL" id="JAUIRO010000003">
    <property type="protein sequence ID" value="KAK0723553.1"/>
    <property type="molecule type" value="Genomic_DNA"/>
</dbReference>
<feature type="binding site" evidence="3">
    <location>
        <begin position="580"/>
        <end position="581"/>
    </location>
    <ligand>
        <name>FAD</name>
        <dbReference type="ChEBI" id="CHEBI:57692"/>
    </ligand>
</feature>
<keyword evidence="4" id="KW-0732">Signal</keyword>
<dbReference type="RefSeq" id="XP_060299477.1">
    <property type="nucleotide sequence ID" value="XM_060437400.1"/>
</dbReference>
<feature type="chain" id="PRO_5041272589" description="GMC oxidoreductase" evidence="4">
    <location>
        <begin position="22"/>
        <end position="599"/>
    </location>
</feature>
<dbReference type="SUPFAM" id="SSF51905">
    <property type="entry name" value="FAD/NAD(P)-binding domain"/>
    <property type="match status" value="1"/>
</dbReference>
<dbReference type="Pfam" id="PF05199">
    <property type="entry name" value="GMC_oxred_C"/>
    <property type="match status" value="1"/>
</dbReference>
<evidence type="ECO:0000256" key="2">
    <source>
        <dbReference type="ARBA" id="ARBA00023180"/>
    </source>
</evidence>
<dbReference type="PANTHER" id="PTHR11552">
    <property type="entry name" value="GLUCOSE-METHANOL-CHOLINE GMC OXIDOREDUCTASE"/>
    <property type="match status" value="1"/>
</dbReference>
<dbReference type="Proteomes" id="UP001172101">
    <property type="component" value="Unassembled WGS sequence"/>
</dbReference>
<dbReference type="SUPFAM" id="SSF54373">
    <property type="entry name" value="FAD-linked reductases, C-terminal domain"/>
    <property type="match status" value="1"/>
</dbReference>